<dbReference type="GO" id="GO:0005634">
    <property type="term" value="C:nucleus"/>
    <property type="evidence" value="ECO:0007669"/>
    <property type="project" value="UniProtKB-SubCell"/>
</dbReference>
<dbReference type="NCBIfam" id="TIGR01430">
    <property type="entry name" value="aden_deam"/>
    <property type="match status" value="1"/>
</dbReference>
<dbReference type="InterPro" id="IPR006330">
    <property type="entry name" value="Ado/ade_deaminase"/>
</dbReference>
<evidence type="ECO:0000256" key="6">
    <source>
        <dbReference type="ARBA" id="ARBA00023242"/>
    </source>
</evidence>
<feature type="site" description="Important for catalytic activity" evidence="7">
    <location>
        <position position="233"/>
    </location>
</feature>
<keyword evidence="5 7" id="KW-0546">Nucleotide metabolism</keyword>
<dbReference type="PANTHER" id="PTHR43114">
    <property type="entry name" value="ADENINE DEAMINASE"/>
    <property type="match status" value="1"/>
</dbReference>
<keyword evidence="3 7" id="KW-0378">Hydrolase</keyword>
<keyword evidence="10" id="KW-1185">Reference proteome</keyword>
<feature type="binding site" evidence="7">
    <location>
        <position position="290"/>
    </location>
    <ligand>
        <name>Zn(2+)</name>
        <dbReference type="ChEBI" id="CHEBI:29105"/>
        <note>catalytic</note>
    </ligand>
</feature>
<dbReference type="FunFam" id="3.20.20.140:FF:000039">
    <property type="entry name" value="Adenine deaminase"/>
    <property type="match status" value="1"/>
</dbReference>
<keyword evidence="6 7" id="KW-0539">Nucleus</keyword>
<keyword evidence="2 7" id="KW-0479">Metal-binding</keyword>
<evidence type="ECO:0000256" key="3">
    <source>
        <dbReference type="ARBA" id="ARBA00022801"/>
    </source>
</evidence>
<dbReference type="Pfam" id="PF00962">
    <property type="entry name" value="A_deaminase"/>
    <property type="match status" value="1"/>
</dbReference>
<feature type="active site" description="Proton donor" evidence="7">
    <location>
        <position position="212"/>
    </location>
</feature>
<comment type="cofactor">
    <cofactor evidence="7">
        <name>Zn(2+)</name>
        <dbReference type="ChEBI" id="CHEBI:29105"/>
    </cofactor>
    <text evidence="7">Binds 1 zinc ion per subunit.</text>
</comment>
<dbReference type="CDD" id="cd01320">
    <property type="entry name" value="ADA"/>
    <property type="match status" value="1"/>
</dbReference>
<feature type="binding site" evidence="7">
    <location>
        <position position="21"/>
    </location>
    <ligand>
        <name>Zn(2+)</name>
        <dbReference type="ChEBI" id="CHEBI:29105"/>
        <note>catalytic</note>
    </ligand>
</feature>
<keyword evidence="4 7" id="KW-0862">Zinc</keyword>
<dbReference type="HAMAP" id="MF_01962">
    <property type="entry name" value="Adenine_deaminase"/>
    <property type="match status" value="1"/>
</dbReference>
<dbReference type="GO" id="GO:0000034">
    <property type="term" value="F:adenine deaminase activity"/>
    <property type="evidence" value="ECO:0007669"/>
    <property type="project" value="UniProtKB-UniRule"/>
</dbReference>
<accession>A0A6A6DZ72</accession>
<feature type="binding site" evidence="7">
    <location>
        <position position="209"/>
    </location>
    <ligand>
        <name>Zn(2+)</name>
        <dbReference type="ChEBI" id="CHEBI:29105"/>
        <note>catalytic</note>
    </ligand>
</feature>
<dbReference type="InterPro" id="IPR001365">
    <property type="entry name" value="A_deaminase_dom"/>
</dbReference>
<evidence type="ECO:0000256" key="2">
    <source>
        <dbReference type="ARBA" id="ARBA00022723"/>
    </source>
</evidence>
<proteinExistence type="inferred from homology"/>
<evidence type="ECO:0000256" key="5">
    <source>
        <dbReference type="ARBA" id="ARBA00023080"/>
    </source>
</evidence>
<dbReference type="GO" id="GO:0005829">
    <property type="term" value="C:cytosol"/>
    <property type="evidence" value="ECO:0007669"/>
    <property type="project" value="TreeGrafter"/>
</dbReference>
<dbReference type="InterPro" id="IPR028892">
    <property type="entry name" value="ADE"/>
</dbReference>
<evidence type="ECO:0000256" key="1">
    <source>
        <dbReference type="ARBA" id="ARBA00022490"/>
    </source>
</evidence>
<dbReference type="GO" id="GO:0043103">
    <property type="term" value="P:hypoxanthine salvage"/>
    <property type="evidence" value="ECO:0007669"/>
    <property type="project" value="UniProtKB-UniRule"/>
</dbReference>
<dbReference type="EMBL" id="ML994641">
    <property type="protein sequence ID" value="KAF2183692.1"/>
    <property type="molecule type" value="Genomic_DNA"/>
</dbReference>
<comment type="function">
    <text evidence="7">Catalyzes the hydrolytic deamination of adenine to hypoxanthine. Plays an important role in the purine salvage pathway and in nitrogen catabolism.</text>
</comment>
<comment type="catalytic activity">
    <reaction evidence="7">
        <text>adenine + H2O + H(+) = hypoxanthine + NH4(+)</text>
        <dbReference type="Rhea" id="RHEA:23688"/>
        <dbReference type="ChEBI" id="CHEBI:15377"/>
        <dbReference type="ChEBI" id="CHEBI:15378"/>
        <dbReference type="ChEBI" id="CHEBI:16708"/>
        <dbReference type="ChEBI" id="CHEBI:17368"/>
        <dbReference type="ChEBI" id="CHEBI:28938"/>
        <dbReference type="EC" id="3.5.4.2"/>
    </reaction>
</comment>
<dbReference type="GO" id="GO:0006146">
    <property type="term" value="P:adenine catabolic process"/>
    <property type="evidence" value="ECO:0007669"/>
    <property type="project" value="UniProtKB-UniRule"/>
</dbReference>
<dbReference type="PROSITE" id="PS00485">
    <property type="entry name" value="A_DEAMINASE"/>
    <property type="match status" value="1"/>
</dbReference>
<comment type="subcellular location">
    <subcellularLocation>
        <location evidence="7">Cytoplasm</location>
    </subcellularLocation>
    <subcellularLocation>
        <location evidence="7">Nucleus</location>
    </subcellularLocation>
</comment>
<evidence type="ECO:0000259" key="8">
    <source>
        <dbReference type="Pfam" id="PF00962"/>
    </source>
</evidence>
<dbReference type="GO" id="GO:0009168">
    <property type="term" value="P:purine ribonucleoside monophosphate biosynthetic process"/>
    <property type="evidence" value="ECO:0007669"/>
    <property type="project" value="InterPro"/>
</dbReference>
<feature type="binding site" evidence="7">
    <location>
        <position position="19"/>
    </location>
    <ligand>
        <name>Zn(2+)</name>
        <dbReference type="ChEBI" id="CHEBI:29105"/>
        <note>catalytic</note>
    </ligand>
</feature>
<feature type="binding site" evidence="7">
    <location>
        <position position="291"/>
    </location>
    <ligand>
        <name>substrate</name>
    </ligand>
</feature>
<dbReference type="PANTHER" id="PTHR43114:SF6">
    <property type="entry name" value="ADENINE DEAMINASE"/>
    <property type="match status" value="1"/>
</dbReference>
<dbReference type="AlphaFoldDB" id="A0A6A6DZ72"/>
<protein>
    <recommendedName>
        <fullName evidence="7">Adenine deaminase</fullName>
        <shortName evidence="7">ADE</shortName>
        <ecNumber evidence="7">3.5.4.2</ecNumber>
    </recommendedName>
    <alternativeName>
        <fullName evidence="7">Adenine aminohydrolase</fullName>
        <shortName evidence="7">AAH</shortName>
    </alternativeName>
</protein>
<feature type="domain" description="Adenosine deaminase" evidence="8">
    <location>
        <begin position="14"/>
        <end position="339"/>
    </location>
</feature>
<evidence type="ECO:0000313" key="9">
    <source>
        <dbReference type="EMBL" id="KAF2183692.1"/>
    </source>
</evidence>
<evidence type="ECO:0000256" key="7">
    <source>
        <dbReference type="HAMAP-Rule" id="MF_03145"/>
    </source>
</evidence>
<dbReference type="OrthoDB" id="272271at2759"/>
<dbReference type="GO" id="GO:0008270">
    <property type="term" value="F:zinc ion binding"/>
    <property type="evidence" value="ECO:0007669"/>
    <property type="project" value="UniProtKB-UniRule"/>
</dbReference>
<name>A0A6A6DZ72_9PEZI</name>
<dbReference type="InterPro" id="IPR006650">
    <property type="entry name" value="A/AMP_deam_AS"/>
</dbReference>
<dbReference type="Proteomes" id="UP000800200">
    <property type="component" value="Unassembled WGS sequence"/>
</dbReference>
<dbReference type="GO" id="GO:0009117">
    <property type="term" value="P:nucleotide metabolic process"/>
    <property type="evidence" value="ECO:0007669"/>
    <property type="project" value="UniProtKB-KW"/>
</dbReference>
<organism evidence="9 10">
    <name type="scientific">Zopfia rhizophila CBS 207.26</name>
    <dbReference type="NCBI Taxonomy" id="1314779"/>
    <lineage>
        <taxon>Eukaryota</taxon>
        <taxon>Fungi</taxon>
        <taxon>Dikarya</taxon>
        <taxon>Ascomycota</taxon>
        <taxon>Pezizomycotina</taxon>
        <taxon>Dothideomycetes</taxon>
        <taxon>Dothideomycetes incertae sedis</taxon>
        <taxon>Zopfiaceae</taxon>
        <taxon>Zopfia</taxon>
    </lineage>
</organism>
<sequence length="357" mass="40276">MCQSPLHEFLQRLPKCEHHMHLEGALAPSLLFELAQRNNIALPKDDDAFASPESLIARYKRFTSLDDFLHYYYIGMSVLINTSDFEALAWSYFTHAHRSGVVHAELFFDPQAHTTRGIPYSTVLSGFIAACNRANHELGITTELITCFLRHLPIPDSLALFEDPDVQESYRRGDVRGIGIDSTEVGYQPERFKELYDRAKGMGLRRTAHAGEEGPVGYIANALETLDVERIDHGIQLIDNPELMKKVTAKGTLLTICPLSNVVLKCVAGINDVPIKRFLEGGVRFSINSDDPAYFGGYILENYCKVQEAFGLGLREWEVICRNGIEGSWCEDSRKREMFGILEGLVKEWEGKREEGE</sequence>
<keyword evidence="1 7" id="KW-0963">Cytoplasm</keyword>
<dbReference type="SUPFAM" id="SSF51556">
    <property type="entry name" value="Metallo-dependent hydrolases"/>
    <property type="match status" value="1"/>
</dbReference>
<dbReference type="InterPro" id="IPR032466">
    <property type="entry name" value="Metal_Hydrolase"/>
</dbReference>
<dbReference type="Gene3D" id="3.20.20.140">
    <property type="entry name" value="Metal-dependent hydrolases"/>
    <property type="match status" value="1"/>
</dbReference>
<dbReference type="EC" id="3.5.4.2" evidence="7"/>
<reference evidence="9" key="1">
    <citation type="journal article" date="2020" name="Stud. Mycol.">
        <title>101 Dothideomycetes genomes: a test case for predicting lifestyles and emergence of pathogens.</title>
        <authorList>
            <person name="Haridas S."/>
            <person name="Albert R."/>
            <person name="Binder M."/>
            <person name="Bloem J."/>
            <person name="Labutti K."/>
            <person name="Salamov A."/>
            <person name="Andreopoulos B."/>
            <person name="Baker S."/>
            <person name="Barry K."/>
            <person name="Bills G."/>
            <person name="Bluhm B."/>
            <person name="Cannon C."/>
            <person name="Castanera R."/>
            <person name="Culley D."/>
            <person name="Daum C."/>
            <person name="Ezra D."/>
            <person name="Gonzalez J."/>
            <person name="Henrissat B."/>
            <person name="Kuo A."/>
            <person name="Liang C."/>
            <person name="Lipzen A."/>
            <person name="Lutzoni F."/>
            <person name="Magnuson J."/>
            <person name="Mondo S."/>
            <person name="Nolan M."/>
            <person name="Ohm R."/>
            <person name="Pangilinan J."/>
            <person name="Park H.-J."/>
            <person name="Ramirez L."/>
            <person name="Alfaro M."/>
            <person name="Sun H."/>
            <person name="Tritt A."/>
            <person name="Yoshinaga Y."/>
            <person name="Zwiers L.-H."/>
            <person name="Turgeon B."/>
            <person name="Goodwin S."/>
            <person name="Spatafora J."/>
            <person name="Crous P."/>
            <person name="Grigoriev I."/>
        </authorList>
    </citation>
    <scope>NUCLEOTIDE SEQUENCE</scope>
    <source>
        <strain evidence="9">CBS 207.26</strain>
    </source>
</reference>
<evidence type="ECO:0000313" key="10">
    <source>
        <dbReference type="Proteomes" id="UP000800200"/>
    </source>
</evidence>
<comment type="similarity">
    <text evidence="7">Belongs to the metallo-dependent hydrolases superfamily. Adenosine and AMP deaminases family. Adenine deaminase type 2 subfamily.</text>
</comment>
<gene>
    <name evidence="7" type="primary">AAH1</name>
    <name evidence="9" type="ORF">K469DRAFT_206390</name>
</gene>
<evidence type="ECO:0000256" key="4">
    <source>
        <dbReference type="ARBA" id="ARBA00022833"/>
    </source>
</evidence>